<reference evidence="3" key="1">
    <citation type="journal article" date="2018" name="Front. Microbiol.">
        <title>Genome-Based Analysis Reveals the Taxonomy and Diversity of the Family Idiomarinaceae.</title>
        <authorList>
            <person name="Liu Y."/>
            <person name="Lai Q."/>
            <person name="Shao Z."/>
        </authorList>
    </citation>
    <scope>NUCLEOTIDE SEQUENCE [LARGE SCALE GENOMIC DNA]</scope>
    <source>
        <strain evidence="3">SN-14</strain>
    </source>
</reference>
<name>A0AA94EDY1_9GAMM</name>
<dbReference type="GO" id="GO:0008757">
    <property type="term" value="F:S-adenosylmethionine-dependent methyltransferase activity"/>
    <property type="evidence" value="ECO:0007669"/>
    <property type="project" value="InterPro"/>
</dbReference>
<dbReference type="EMBL" id="PIPS01000002">
    <property type="protein sequence ID" value="RUO43153.1"/>
    <property type="molecule type" value="Genomic_DNA"/>
</dbReference>
<dbReference type="AlphaFoldDB" id="A0AA94EDY1"/>
<accession>A0AA94EDY1</accession>
<dbReference type="RefSeq" id="WP_105306779.1">
    <property type="nucleotide sequence ID" value="NZ_PIPS01000002.1"/>
</dbReference>
<evidence type="ECO:0000313" key="2">
    <source>
        <dbReference type="EMBL" id="RUO43153.1"/>
    </source>
</evidence>
<dbReference type="InterPro" id="IPR029063">
    <property type="entry name" value="SAM-dependent_MTases_sf"/>
</dbReference>
<dbReference type="Gene3D" id="3.40.50.150">
    <property type="entry name" value="Vaccinia Virus protein VP39"/>
    <property type="match status" value="1"/>
</dbReference>
<gene>
    <name evidence="2" type="ORF">CWE23_07225</name>
</gene>
<dbReference type="InterPro" id="IPR013216">
    <property type="entry name" value="Methyltransf_11"/>
</dbReference>
<keyword evidence="3" id="KW-1185">Reference proteome</keyword>
<protein>
    <submittedName>
        <fullName evidence="2">SAM-dependent methyltransferase</fullName>
    </submittedName>
</protein>
<proteinExistence type="predicted"/>
<keyword evidence="2" id="KW-0808">Transferase</keyword>
<feature type="domain" description="Methyltransferase type 11" evidence="1">
    <location>
        <begin position="72"/>
        <end position="126"/>
    </location>
</feature>
<evidence type="ECO:0000313" key="3">
    <source>
        <dbReference type="Proteomes" id="UP000286680"/>
    </source>
</evidence>
<dbReference type="Proteomes" id="UP000286680">
    <property type="component" value="Unassembled WGS sequence"/>
</dbReference>
<keyword evidence="2" id="KW-0489">Methyltransferase</keyword>
<comment type="caution">
    <text evidence="2">The sequence shown here is derived from an EMBL/GenBank/DDBJ whole genome shotgun (WGS) entry which is preliminary data.</text>
</comment>
<evidence type="ECO:0000259" key="1">
    <source>
        <dbReference type="Pfam" id="PF08241"/>
    </source>
</evidence>
<sequence length="264" mass="30225">MLLKPAYSPSRLPSPRSWNELACGEYIRAQTQMLLDDYGRRLRAGTTVGLGNLAEQLQYQAFSLNKPFIVAPHIQRAGIRAQLEHLPIKNAVADQVILPFVLEFCRDPHQILREVNRILADDGYIFLTGFNPFSPALLSGWLPGRRKGFPWSGRYFSALRVKDWLSLLGYEIVQQDYYIGRFLVSDAEVAEHSQKNVWTETLCRKLPLLNSGYAILARKCVYLRRPRLQLRETARLTRQPVAAARVKALDIHSTLNRDNEVLHD</sequence>
<dbReference type="Pfam" id="PF08241">
    <property type="entry name" value="Methyltransf_11"/>
    <property type="match status" value="1"/>
</dbReference>
<dbReference type="SUPFAM" id="SSF53335">
    <property type="entry name" value="S-adenosyl-L-methionine-dependent methyltransferases"/>
    <property type="match status" value="1"/>
</dbReference>
<dbReference type="GO" id="GO:0032259">
    <property type="term" value="P:methylation"/>
    <property type="evidence" value="ECO:0007669"/>
    <property type="project" value="UniProtKB-KW"/>
</dbReference>
<organism evidence="2 3">
    <name type="scientific">Idiomarina aquatica</name>
    <dbReference type="NCBI Taxonomy" id="1327752"/>
    <lineage>
        <taxon>Bacteria</taxon>
        <taxon>Pseudomonadati</taxon>
        <taxon>Pseudomonadota</taxon>
        <taxon>Gammaproteobacteria</taxon>
        <taxon>Alteromonadales</taxon>
        <taxon>Idiomarinaceae</taxon>
        <taxon>Idiomarina</taxon>
    </lineage>
</organism>